<sequence>MIAIIDYGMGNLRSVQKAFERVGFRAEVVRDPARMGQARGVVLPGVGAFRDAMDNLIAAGLDRAVKEAIATGKPFLGICLGLQLLFEVSEEFGSTPGLGIFPGRVRRIHWEVKIPHMGWNQVFFQKEISLTRGIPDGATFYFVHSYYVDPGDQDLVAGVTTYGQPFTSMVNRGNVFGIQFHPEKSSTLGLKILQNFGELVAKC</sequence>
<name>A0A1M6IUJ3_9FIRM</name>
<dbReference type="STRING" id="1121432.SAMN02745219_02425"/>
<feature type="active site" evidence="12 13">
    <location>
        <position position="183"/>
    </location>
</feature>
<feature type="domain" description="Glutamine amidotransferase" evidence="14">
    <location>
        <begin position="4"/>
        <end position="196"/>
    </location>
</feature>
<evidence type="ECO:0000259" key="14">
    <source>
        <dbReference type="Pfam" id="PF00117"/>
    </source>
</evidence>
<evidence type="ECO:0000256" key="2">
    <source>
        <dbReference type="ARBA" id="ARBA00005091"/>
    </source>
</evidence>
<dbReference type="AlphaFoldDB" id="A0A1M6IUJ3"/>
<comment type="subcellular location">
    <subcellularLocation>
        <location evidence="1 12">Cytoplasm</location>
    </subcellularLocation>
</comment>
<evidence type="ECO:0000313" key="15">
    <source>
        <dbReference type="EMBL" id="SHJ38133.1"/>
    </source>
</evidence>
<dbReference type="OrthoDB" id="9807137at2"/>
<dbReference type="FunFam" id="3.40.50.880:FF:000009">
    <property type="entry name" value="Imidazole glycerol phosphate synthase subunit HisH"/>
    <property type="match status" value="1"/>
</dbReference>
<evidence type="ECO:0000256" key="9">
    <source>
        <dbReference type="ARBA" id="ARBA00023239"/>
    </source>
</evidence>
<evidence type="ECO:0000256" key="3">
    <source>
        <dbReference type="ARBA" id="ARBA00011152"/>
    </source>
</evidence>
<dbReference type="GO" id="GO:0016829">
    <property type="term" value="F:lyase activity"/>
    <property type="evidence" value="ECO:0007669"/>
    <property type="project" value="UniProtKB-KW"/>
</dbReference>
<dbReference type="CDD" id="cd01748">
    <property type="entry name" value="GATase1_IGP_Synthase"/>
    <property type="match status" value="1"/>
</dbReference>
<evidence type="ECO:0000256" key="10">
    <source>
        <dbReference type="ARBA" id="ARBA00047838"/>
    </source>
</evidence>
<keyword evidence="4 12" id="KW-0963">Cytoplasm</keyword>
<keyword evidence="6 12" id="KW-0378">Hydrolase</keyword>
<keyword evidence="8 12" id="KW-0368">Histidine biosynthesis</keyword>
<dbReference type="Gene3D" id="3.40.50.880">
    <property type="match status" value="1"/>
</dbReference>
<comment type="pathway">
    <text evidence="2 12">Amino-acid biosynthesis; L-histidine biosynthesis; L-histidine from 5-phospho-alpha-D-ribose 1-diphosphate: step 5/9.</text>
</comment>
<comment type="function">
    <text evidence="12">IGPS catalyzes the conversion of PRFAR and glutamine to IGP, AICAR and glutamate. The HisH subunit catalyzes the hydrolysis of glutamine to glutamate and ammonia as part of the synthesis of IGP and AICAR. The resulting ammonia molecule is channeled to the active site of HisF.</text>
</comment>
<reference evidence="16" key="1">
    <citation type="submission" date="2016-11" db="EMBL/GenBank/DDBJ databases">
        <authorList>
            <person name="Varghese N."/>
            <person name="Submissions S."/>
        </authorList>
    </citation>
    <scope>NUCLEOTIDE SEQUENCE [LARGE SCALE GENOMIC DNA]</scope>
    <source>
        <strain evidence="16">DSM 16057</strain>
    </source>
</reference>
<dbReference type="InterPro" id="IPR029062">
    <property type="entry name" value="Class_I_gatase-like"/>
</dbReference>
<evidence type="ECO:0000256" key="7">
    <source>
        <dbReference type="ARBA" id="ARBA00022962"/>
    </source>
</evidence>
<evidence type="ECO:0000256" key="5">
    <source>
        <dbReference type="ARBA" id="ARBA00022605"/>
    </source>
</evidence>
<dbReference type="Pfam" id="PF00117">
    <property type="entry name" value="GATase"/>
    <property type="match status" value="1"/>
</dbReference>
<comment type="catalytic activity">
    <reaction evidence="10 12">
        <text>5-[(5-phospho-1-deoxy-D-ribulos-1-ylimino)methylamino]-1-(5-phospho-beta-D-ribosyl)imidazole-4-carboxamide + L-glutamine = D-erythro-1-(imidazol-4-yl)glycerol 3-phosphate + 5-amino-1-(5-phospho-beta-D-ribosyl)imidazole-4-carboxamide + L-glutamate + H(+)</text>
        <dbReference type="Rhea" id="RHEA:24793"/>
        <dbReference type="ChEBI" id="CHEBI:15378"/>
        <dbReference type="ChEBI" id="CHEBI:29985"/>
        <dbReference type="ChEBI" id="CHEBI:58278"/>
        <dbReference type="ChEBI" id="CHEBI:58359"/>
        <dbReference type="ChEBI" id="CHEBI:58475"/>
        <dbReference type="ChEBI" id="CHEBI:58525"/>
        <dbReference type="EC" id="4.3.2.10"/>
    </reaction>
</comment>
<dbReference type="SUPFAM" id="SSF52317">
    <property type="entry name" value="Class I glutamine amidotransferase-like"/>
    <property type="match status" value="1"/>
</dbReference>
<dbReference type="PANTHER" id="PTHR42701">
    <property type="entry name" value="IMIDAZOLE GLYCEROL PHOSPHATE SYNTHASE SUBUNIT HISH"/>
    <property type="match status" value="1"/>
</dbReference>
<evidence type="ECO:0000256" key="12">
    <source>
        <dbReference type="HAMAP-Rule" id="MF_00278"/>
    </source>
</evidence>
<dbReference type="RefSeq" id="WP_072869944.1">
    <property type="nucleotide sequence ID" value="NZ_FQZM01000031.1"/>
</dbReference>
<dbReference type="PROSITE" id="PS51273">
    <property type="entry name" value="GATASE_TYPE_1"/>
    <property type="match status" value="1"/>
</dbReference>
<keyword evidence="7 12" id="KW-0315">Glutamine amidotransferase</keyword>
<dbReference type="HAMAP" id="MF_00278">
    <property type="entry name" value="HisH"/>
    <property type="match status" value="1"/>
</dbReference>
<keyword evidence="16" id="KW-1185">Reference proteome</keyword>
<evidence type="ECO:0000256" key="11">
    <source>
        <dbReference type="ARBA" id="ARBA00049534"/>
    </source>
</evidence>
<keyword evidence="5 12" id="KW-0028">Amino-acid biosynthesis</keyword>
<dbReference type="Proteomes" id="UP000184529">
    <property type="component" value="Unassembled WGS sequence"/>
</dbReference>
<dbReference type="UniPathway" id="UPA00031">
    <property type="reaction ID" value="UER00010"/>
</dbReference>
<dbReference type="EMBL" id="FQZM01000031">
    <property type="protein sequence ID" value="SHJ38133.1"/>
    <property type="molecule type" value="Genomic_DNA"/>
</dbReference>
<protein>
    <recommendedName>
        <fullName evidence="12">Imidazole glycerol phosphate synthase subunit HisH</fullName>
        <ecNumber evidence="12">4.3.2.10</ecNumber>
    </recommendedName>
    <alternativeName>
        <fullName evidence="12">IGP synthase glutaminase subunit</fullName>
        <ecNumber evidence="12">3.5.1.2</ecNumber>
    </alternativeName>
    <alternativeName>
        <fullName evidence="12">IGP synthase subunit HisH</fullName>
    </alternativeName>
    <alternativeName>
        <fullName evidence="12">ImGP synthase subunit HisH</fullName>
        <shortName evidence="12">IGPS subunit HisH</shortName>
    </alternativeName>
</protein>
<accession>A0A1M6IUJ3</accession>
<evidence type="ECO:0000256" key="8">
    <source>
        <dbReference type="ARBA" id="ARBA00023102"/>
    </source>
</evidence>
<dbReference type="GO" id="GO:0000107">
    <property type="term" value="F:imidazoleglycerol-phosphate synthase activity"/>
    <property type="evidence" value="ECO:0007669"/>
    <property type="project" value="UniProtKB-UniRule"/>
</dbReference>
<feature type="active site" description="Nucleophile" evidence="12 13">
    <location>
        <position position="79"/>
    </location>
</feature>
<dbReference type="PIRSF" id="PIRSF000495">
    <property type="entry name" value="Amidotransf_hisH"/>
    <property type="match status" value="1"/>
</dbReference>
<comment type="catalytic activity">
    <reaction evidence="11 12">
        <text>L-glutamine + H2O = L-glutamate + NH4(+)</text>
        <dbReference type="Rhea" id="RHEA:15889"/>
        <dbReference type="ChEBI" id="CHEBI:15377"/>
        <dbReference type="ChEBI" id="CHEBI:28938"/>
        <dbReference type="ChEBI" id="CHEBI:29985"/>
        <dbReference type="ChEBI" id="CHEBI:58359"/>
        <dbReference type="EC" id="3.5.1.2"/>
    </reaction>
</comment>
<evidence type="ECO:0000256" key="4">
    <source>
        <dbReference type="ARBA" id="ARBA00022490"/>
    </source>
</evidence>
<dbReference type="EC" id="3.5.1.2" evidence="12"/>
<dbReference type="PANTHER" id="PTHR42701:SF1">
    <property type="entry name" value="IMIDAZOLE GLYCEROL PHOSPHATE SYNTHASE SUBUNIT HISH"/>
    <property type="match status" value="1"/>
</dbReference>
<dbReference type="GO" id="GO:0005737">
    <property type="term" value="C:cytoplasm"/>
    <property type="evidence" value="ECO:0007669"/>
    <property type="project" value="UniProtKB-SubCell"/>
</dbReference>
<dbReference type="EC" id="4.3.2.10" evidence="12"/>
<evidence type="ECO:0000256" key="6">
    <source>
        <dbReference type="ARBA" id="ARBA00022801"/>
    </source>
</evidence>
<dbReference type="InterPro" id="IPR010139">
    <property type="entry name" value="Imidazole-glycPsynth_HisH"/>
</dbReference>
<evidence type="ECO:0000256" key="13">
    <source>
        <dbReference type="PIRSR" id="PIRSR000495-1"/>
    </source>
</evidence>
<dbReference type="GO" id="GO:0004359">
    <property type="term" value="F:glutaminase activity"/>
    <property type="evidence" value="ECO:0007669"/>
    <property type="project" value="UniProtKB-EC"/>
</dbReference>
<evidence type="ECO:0000313" key="16">
    <source>
        <dbReference type="Proteomes" id="UP000184529"/>
    </source>
</evidence>
<gene>
    <name evidence="12" type="primary">hisH</name>
    <name evidence="15" type="ORF">SAMN02745219_02425</name>
</gene>
<organism evidence="15 16">
    <name type="scientific">Desulfofundulus thermosubterraneus DSM 16057</name>
    <dbReference type="NCBI Taxonomy" id="1121432"/>
    <lineage>
        <taxon>Bacteria</taxon>
        <taxon>Bacillati</taxon>
        <taxon>Bacillota</taxon>
        <taxon>Clostridia</taxon>
        <taxon>Eubacteriales</taxon>
        <taxon>Peptococcaceae</taxon>
        <taxon>Desulfofundulus</taxon>
    </lineage>
</organism>
<feature type="active site" evidence="12 13">
    <location>
        <position position="181"/>
    </location>
</feature>
<keyword evidence="9 12" id="KW-0456">Lyase</keyword>
<comment type="subunit">
    <text evidence="3 12">Heterodimer of HisH and HisF.</text>
</comment>
<evidence type="ECO:0000256" key="1">
    <source>
        <dbReference type="ARBA" id="ARBA00004496"/>
    </source>
</evidence>
<proteinExistence type="inferred from homology"/>
<dbReference type="GO" id="GO:0000105">
    <property type="term" value="P:L-histidine biosynthetic process"/>
    <property type="evidence" value="ECO:0007669"/>
    <property type="project" value="UniProtKB-UniRule"/>
</dbReference>
<dbReference type="NCBIfam" id="TIGR01855">
    <property type="entry name" value="IMP_synth_hisH"/>
    <property type="match status" value="1"/>
</dbReference>
<dbReference type="InterPro" id="IPR017926">
    <property type="entry name" value="GATASE"/>
</dbReference>
<keyword evidence="15" id="KW-0808">Transferase</keyword>